<proteinExistence type="predicted"/>
<keyword evidence="2" id="KW-1185">Reference proteome</keyword>
<dbReference type="eggNOG" id="ENOG5033BEC">
    <property type="taxonomic scope" value="Bacteria"/>
</dbReference>
<dbReference type="AlphaFoldDB" id="B6FZU1"/>
<dbReference type="RefSeq" id="WP_006440316.1">
    <property type="nucleotide sequence ID" value="NZ_DS995356.1"/>
</dbReference>
<evidence type="ECO:0000313" key="2">
    <source>
        <dbReference type="Proteomes" id="UP000003178"/>
    </source>
</evidence>
<reference evidence="1 2" key="2">
    <citation type="submission" date="2008-10" db="EMBL/GenBank/DDBJ databases">
        <title>Draft genome sequence of Clostridium hiranonis (DSM 13275).</title>
        <authorList>
            <person name="Sudarsanam P."/>
            <person name="Ley R."/>
            <person name="Guruge J."/>
            <person name="Turnbaugh P.J."/>
            <person name="Mahowald M."/>
            <person name="Liep D."/>
            <person name="Gordon J."/>
        </authorList>
    </citation>
    <scope>NUCLEOTIDE SEQUENCE [LARGE SCALE GENOMIC DNA]</scope>
    <source>
        <strain evidence="1 2">DSM 13275</strain>
    </source>
</reference>
<accession>B6FZU1</accession>
<dbReference type="OrthoDB" id="1779368at2"/>
<reference evidence="1 2" key="1">
    <citation type="submission" date="2008-09" db="EMBL/GenBank/DDBJ databases">
        <authorList>
            <person name="Fulton L."/>
            <person name="Clifton S."/>
            <person name="Fulton B."/>
            <person name="Xu J."/>
            <person name="Minx P."/>
            <person name="Pepin K.H."/>
            <person name="Johnson M."/>
            <person name="Thiruvilangam P."/>
            <person name="Bhonagiri V."/>
            <person name="Nash W.E."/>
            <person name="Mardis E.R."/>
            <person name="Wilson R.K."/>
        </authorList>
    </citation>
    <scope>NUCLEOTIDE SEQUENCE [LARGE SCALE GENOMIC DNA]</scope>
    <source>
        <strain evidence="1 2">DSM 13275</strain>
    </source>
</reference>
<name>B6FZU1_PEPHT</name>
<dbReference type="Proteomes" id="UP000003178">
    <property type="component" value="Unassembled WGS sequence"/>
</dbReference>
<gene>
    <name evidence="1" type="ORF">CLOHIR_01395</name>
</gene>
<evidence type="ECO:0000313" key="1">
    <source>
        <dbReference type="EMBL" id="EEA84914.1"/>
    </source>
</evidence>
<sequence>MIFDLYPWKVDFDIESTKEFYKENNLSIDADLNEKFKRSLHLTHKQFFENIGVDILKVRVEEIESCPDENVNDHKLSVDFLVCGKFLTIAEFQKEIYGNIEEFKDDVEKVDVLDYDFPPFVNIDDMGCGVVFKHPSSKFDFKGFEKWDCGYICGSVII</sequence>
<organism evidence="1 2">
    <name type="scientific">Peptacetobacter hiranonis (strain DSM 13275 / JCM 10541 / KCTC 15199 / TO-931)</name>
    <name type="common">Clostridium hiranonis</name>
    <dbReference type="NCBI Taxonomy" id="500633"/>
    <lineage>
        <taxon>Bacteria</taxon>
        <taxon>Bacillati</taxon>
        <taxon>Bacillota</taxon>
        <taxon>Clostridia</taxon>
        <taxon>Peptostreptococcales</taxon>
        <taxon>Peptostreptococcaceae</taxon>
        <taxon>Peptacetobacter</taxon>
    </lineage>
</organism>
<comment type="caution">
    <text evidence="1">The sequence shown here is derived from an EMBL/GenBank/DDBJ whole genome shotgun (WGS) entry which is preliminary data.</text>
</comment>
<dbReference type="HOGENOM" id="CLU_1575454_0_0_9"/>
<dbReference type="EMBL" id="ABWP01000059">
    <property type="protein sequence ID" value="EEA84914.1"/>
    <property type="molecule type" value="Genomic_DNA"/>
</dbReference>
<protein>
    <submittedName>
        <fullName evidence="1">Uncharacterized protein</fullName>
    </submittedName>
</protein>